<reference evidence="10 11" key="1">
    <citation type="submission" date="2022-12" db="EMBL/GenBank/DDBJ databases">
        <title>Chromosome-level genome of Tegillarca granosa.</title>
        <authorList>
            <person name="Kim J."/>
        </authorList>
    </citation>
    <scope>NUCLEOTIDE SEQUENCE [LARGE SCALE GENOMIC DNA]</scope>
    <source>
        <strain evidence="10">Teg-2019</strain>
        <tissue evidence="10">Adductor muscle</tissue>
    </source>
</reference>
<dbReference type="InterPro" id="IPR020843">
    <property type="entry name" value="ER"/>
</dbReference>
<name>A0ABQ9EFT3_TEGGR</name>
<dbReference type="SMART" id="SM00829">
    <property type="entry name" value="PKS_ER"/>
    <property type="match status" value="1"/>
</dbReference>
<keyword evidence="3 8" id="KW-0479">Metal-binding</keyword>
<keyword evidence="5" id="KW-0560">Oxidoreductase</keyword>
<dbReference type="CDD" id="cd05285">
    <property type="entry name" value="sorbitol_DH"/>
    <property type="match status" value="1"/>
</dbReference>
<dbReference type="Pfam" id="PF00107">
    <property type="entry name" value="ADH_zinc_N"/>
    <property type="match status" value="1"/>
</dbReference>
<comment type="caution">
    <text evidence="10">The sequence shown here is derived from an EMBL/GenBank/DDBJ whole genome shotgun (WGS) entry which is preliminary data.</text>
</comment>
<organism evidence="10 11">
    <name type="scientific">Tegillarca granosa</name>
    <name type="common">Malaysian cockle</name>
    <name type="synonym">Anadara granosa</name>
    <dbReference type="NCBI Taxonomy" id="220873"/>
    <lineage>
        <taxon>Eukaryota</taxon>
        <taxon>Metazoa</taxon>
        <taxon>Spiralia</taxon>
        <taxon>Lophotrochozoa</taxon>
        <taxon>Mollusca</taxon>
        <taxon>Bivalvia</taxon>
        <taxon>Autobranchia</taxon>
        <taxon>Pteriomorphia</taxon>
        <taxon>Arcoida</taxon>
        <taxon>Arcoidea</taxon>
        <taxon>Arcidae</taxon>
        <taxon>Tegillarca</taxon>
    </lineage>
</organism>
<dbReference type="SUPFAM" id="SSF50129">
    <property type="entry name" value="GroES-like"/>
    <property type="match status" value="1"/>
</dbReference>
<evidence type="ECO:0000313" key="10">
    <source>
        <dbReference type="EMBL" id="KAJ8304159.1"/>
    </source>
</evidence>
<proteinExistence type="inferred from homology"/>
<evidence type="ECO:0000256" key="2">
    <source>
        <dbReference type="ARBA" id="ARBA00008072"/>
    </source>
</evidence>
<comment type="similarity">
    <text evidence="2 8">Belongs to the zinc-containing alcohol dehydrogenase family.</text>
</comment>
<dbReference type="Gene3D" id="3.40.50.720">
    <property type="entry name" value="NAD(P)-binding Rossmann-like Domain"/>
    <property type="match status" value="1"/>
</dbReference>
<dbReference type="SUPFAM" id="SSF51735">
    <property type="entry name" value="NAD(P)-binding Rossmann-fold domains"/>
    <property type="match status" value="1"/>
</dbReference>
<protein>
    <recommendedName>
        <fullName evidence="6">Sorbitol dehydrogenase</fullName>
    </recommendedName>
    <alternativeName>
        <fullName evidence="7">Polyol dehydrogenase</fullName>
    </alternativeName>
</protein>
<evidence type="ECO:0000259" key="9">
    <source>
        <dbReference type="SMART" id="SM00829"/>
    </source>
</evidence>
<dbReference type="PANTHER" id="PTHR43161">
    <property type="entry name" value="SORBITOL DEHYDROGENASE"/>
    <property type="match status" value="1"/>
</dbReference>
<dbReference type="InterPro" id="IPR011032">
    <property type="entry name" value="GroES-like_sf"/>
</dbReference>
<dbReference type="InterPro" id="IPR036291">
    <property type="entry name" value="NAD(P)-bd_dom_sf"/>
</dbReference>
<keyword evidence="4 8" id="KW-0862">Zinc</keyword>
<evidence type="ECO:0000256" key="7">
    <source>
        <dbReference type="ARBA" id="ARBA00032485"/>
    </source>
</evidence>
<dbReference type="PROSITE" id="PS00059">
    <property type="entry name" value="ADH_ZINC"/>
    <property type="match status" value="1"/>
</dbReference>
<dbReference type="Pfam" id="PF08240">
    <property type="entry name" value="ADH_N"/>
    <property type="match status" value="1"/>
</dbReference>
<evidence type="ECO:0000256" key="8">
    <source>
        <dbReference type="RuleBase" id="RU361277"/>
    </source>
</evidence>
<evidence type="ECO:0000256" key="1">
    <source>
        <dbReference type="ARBA" id="ARBA00001947"/>
    </source>
</evidence>
<sequence length="318" mass="34297">MSDKNLTLVLHKKGDMRLEDKSIPEPGPGEVQLCMQDVGICGSDVHYWQHGRIGDFVVNAPMVLGHEASGVVSKLGQGVTNLKVGDRVAIEPGVPCRICKYCKGGRYNLCLDMKFCATPPYHGNLARYYTHAADFCFKLPDHVSTEEGALLEPLSVGVHACRRGGVTLGSRVLICGAGPIGLVNLLTAKANGAADVCLTDIDQNRLNMAKKLGATHTLLVTSKDPQEMAQKVEEATQSGGCVVLVGLGPADINMPILERWTSEESLDIYPTALAMIASGKVDVKPLITHRFKLEESLEAFDTTKRGEGIKVMIRCAKE</sequence>
<evidence type="ECO:0000256" key="3">
    <source>
        <dbReference type="ARBA" id="ARBA00022723"/>
    </source>
</evidence>
<dbReference type="Gene3D" id="3.90.180.10">
    <property type="entry name" value="Medium-chain alcohol dehydrogenases, catalytic domain"/>
    <property type="match status" value="1"/>
</dbReference>
<accession>A0ABQ9EFT3</accession>
<evidence type="ECO:0000313" key="11">
    <source>
        <dbReference type="Proteomes" id="UP001217089"/>
    </source>
</evidence>
<dbReference type="EMBL" id="JARBDR010000903">
    <property type="protein sequence ID" value="KAJ8304159.1"/>
    <property type="molecule type" value="Genomic_DNA"/>
</dbReference>
<comment type="cofactor">
    <cofactor evidence="1 8">
        <name>Zn(2+)</name>
        <dbReference type="ChEBI" id="CHEBI:29105"/>
    </cofactor>
</comment>
<keyword evidence="11" id="KW-1185">Reference proteome</keyword>
<evidence type="ECO:0000256" key="4">
    <source>
        <dbReference type="ARBA" id="ARBA00022833"/>
    </source>
</evidence>
<dbReference type="InterPro" id="IPR045306">
    <property type="entry name" value="SDH-like"/>
</dbReference>
<dbReference type="InterPro" id="IPR002328">
    <property type="entry name" value="ADH_Zn_CS"/>
</dbReference>
<dbReference type="Proteomes" id="UP001217089">
    <property type="component" value="Unassembled WGS sequence"/>
</dbReference>
<dbReference type="PANTHER" id="PTHR43161:SF9">
    <property type="entry name" value="SORBITOL DEHYDROGENASE"/>
    <property type="match status" value="1"/>
</dbReference>
<dbReference type="InterPro" id="IPR013154">
    <property type="entry name" value="ADH-like_N"/>
</dbReference>
<feature type="domain" description="Enoyl reductase (ER)" evidence="9">
    <location>
        <begin position="14"/>
        <end position="313"/>
    </location>
</feature>
<evidence type="ECO:0000256" key="5">
    <source>
        <dbReference type="ARBA" id="ARBA00023002"/>
    </source>
</evidence>
<dbReference type="InterPro" id="IPR013149">
    <property type="entry name" value="ADH-like_C"/>
</dbReference>
<gene>
    <name evidence="10" type="ORF">KUTeg_017742</name>
</gene>
<evidence type="ECO:0000256" key="6">
    <source>
        <dbReference type="ARBA" id="ARBA00026132"/>
    </source>
</evidence>